<organism evidence="1 2">
    <name type="scientific">Paracraurococcus ruber</name>
    <dbReference type="NCBI Taxonomy" id="77675"/>
    <lineage>
        <taxon>Bacteria</taxon>
        <taxon>Pseudomonadati</taxon>
        <taxon>Pseudomonadota</taxon>
        <taxon>Alphaproteobacteria</taxon>
        <taxon>Acetobacterales</taxon>
        <taxon>Roseomonadaceae</taxon>
        <taxon>Paracraurococcus</taxon>
    </lineage>
</organism>
<dbReference type="EMBL" id="NRSG01000041">
    <property type="protein sequence ID" value="MBK1658184.1"/>
    <property type="molecule type" value="Genomic_DNA"/>
</dbReference>
<reference evidence="1 2" key="1">
    <citation type="journal article" date="2020" name="Microorganisms">
        <title>Osmotic Adaptation and Compatible Solute Biosynthesis of Phototrophic Bacteria as Revealed from Genome Analyses.</title>
        <authorList>
            <person name="Imhoff J.F."/>
            <person name="Rahn T."/>
            <person name="Kunzel S."/>
            <person name="Keller A."/>
            <person name="Neulinger S.C."/>
        </authorList>
    </citation>
    <scope>NUCLEOTIDE SEQUENCE [LARGE SCALE GENOMIC DNA]</scope>
    <source>
        <strain evidence="1 2">DSM 15382</strain>
    </source>
</reference>
<sequence>MAERGSRLAEALRHPLCLALVSFLLTGVLANLVSRGLDQQARERDREAELRAYASRTITEVTELIFERLHRAELVGSSVIRRAPVEEIKERKRSYDEAYLRWNIRLAGNQQRLAALLGPDRLPELRAFLDVGITQLFRLADACLTDAYDLYLPGTEEAMQAARRRVEACEVETFTTSLKDLHDQTGRCGRQFAATLYAALAEATGRPAGRALTADPVLQACLRIEAPPPR</sequence>
<keyword evidence="2" id="KW-1185">Reference proteome</keyword>
<comment type="caution">
    <text evidence="1">The sequence shown here is derived from an EMBL/GenBank/DDBJ whole genome shotgun (WGS) entry which is preliminary data.</text>
</comment>
<gene>
    <name evidence="1" type="ORF">CKO45_08065</name>
</gene>
<evidence type="ECO:0000313" key="2">
    <source>
        <dbReference type="Proteomes" id="UP000697995"/>
    </source>
</evidence>
<protein>
    <submittedName>
        <fullName evidence="1">Uncharacterized protein</fullName>
    </submittedName>
</protein>
<evidence type="ECO:0000313" key="1">
    <source>
        <dbReference type="EMBL" id="MBK1658184.1"/>
    </source>
</evidence>
<accession>A0ABS1CUL5</accession>
<dbReference type="RefSeq" id="WP_133219397.1">
    <property type="nucleotide sequence ID" value="NZ_NRSG01000041.1"/>
</dbReference>
<proteinExistence type="predicted"/>
<dbReference type="Proteomes" id="UP000697995">
    <property type="component" value="Unassembled WGS sequence"/>
</dbReference>
<name>A0ABS1CUL5_9PROT</name>